<dbReference type="PANTHER" id="PTHR44809:SF1">
    <property type="entry name" value="PROTEIN O-MANNOSYL-TRANSFERASE TMTC1"/>
    <property type="match status" value="1"/>
</dbReference>
<evidence type="ECO:0000256" key="1">
    <source>
        <dbReference type="PROSITE-ProRule" id="PRU00339"/>
    </source>
</evidence>
<reference evidence="2 3" key="1">
    <citation type="submission" date="2017-07" db="EMBL/GenBank/DDBJ databases">
        <title>Niveispirillum cyanobacteriorum sp. nov., isolated from cyanobacterial aggregates in a eutrophic lake.</title>
        <authorList>
            <person name="Cai H."/>
        </authorList>
    </citation>
    <scope>NUCLEOTIDE SEQUENCE [LARGE SCALE GENOMIC DNA]</scope>
    <source>
        <strain evidence="3">TH1-14</strain>
    </source>
</reference>
<dbReference type="Pfam" id="PF13432">
    <property type="entry name" value="TPR_16"/>
    <property type="match status" value="3"/>
</dbReference>
<sequence length="591" mass="64417">MTLSVEQLMADGIALQGAGRISEADAVFRLILDIRPEDPEALHALGTGALLAGDAERAVPLLARSLRRQHANAPAFSNLCAALRQLGRLDQAAIAGREAVLIDPDFALAHHNLASVFLDQKDNEGALAPLRRYIDLVPDCTQQRFLLATALMALQRDAEAEMAWRELLQLTPQDGRAHANLGVVLKQQQRYCEAIEAYHRALMLMPGEVAVLNNLGLVLSQTGMRDANASVWLHRAIRLKPDFADAWVNLALLERNRNRVDEAMVLCRQALTVDALHPEANTLLGTCLLLKGKIQAGFAAYEWRKKLREFRAPAQAYPSPAWEGGDPAGRTLLLHDEQGLGDGIQFARYAPLLAGLGARVFVECAAPLRRLFASLPGVAGVLTTGQPLPPHDAHAPLLSLPYLLNEAVEPTFAPYLSAEPALVERWAARLGRDDGVKVGLVWAGNPEFKDDRRRSPGLAALLPLLSVPGVRFVALQKGGGRADLALLTPQSPGLQFTDLGPEITDFADTAAIMANLDLVISSCTAPAHLAGALGRRTWTILPLNADWRWRDHGDRTNWYPSMTLFRQDCAGDWEPVVGRMRAALVRFVAEC</sequence>
<dbReference type="RefSeq" id="WP_094458157.1">
    <property type="nucleotide sequence ID" value="NZ_NOXU01000032.1"/>
</dbReference>
<dbReference type="InterPro" id="IPR011990">
    <property type="entry name" value="TPR-like_helical_dom_sf"/>
</dbReference>
<dbReference type="Gene3D" id="3.40.50.2000">
    <property type="entry name" value="Glycogen Phosphorylase B"/>
    <property type="match status" value="1"/>
</dbReference>
<evidence type="ECO:0000313" key="2">
    <source>
        <dbReference type="EMBL" id="OYQ31477.1"/>
    </source>
</evidence>
<evidence type="ECO:0000313" key="3">
    <source>
        <dbReference type="Proteomes" id="UP000216998"/>
    </source>
</evidence>
<name>A0A255YQI5_9PROT</name>
<dbReference type="SMART" id="SM00028">
    <property type="entry name" value="TPR"/>
    <property type="match status" value="9"/>
</dbReference>
<feature type="repeat" description="TPR" evidence="1">
    <location>
        <begin position="175"/>
        <end position="208"/>
    </location>
</feature>
<dbReference type="Gene3D" id="1.25.40.10">
    <property type="entry name" value="Tetratricopeptide repeat domain"/>
    <property type="match status" value="3"/>
</dbReference>
<dbReference type="EMBL" id="NOXU01000032">
    <property type="protein sequence ID" value="OYQ31477.1"/>
    <property type="molecule type" value="Genomic_DNA"/>
</dbReference>
<dbReference type="PANTHER" id="PTHR44809">
    <property type="match status" value="1"/>
</dbReference>
<comment type="caution">
    <text evidence="2">The sequence shown here is derived from an EMBL/GenBank/DDBJ whole genome shotgun (WGS) entry which is preliminary data.</text>
</comment>
<keyword evidence="1" id="KW-0802">TPR repeat</keyword>
<dbReference type="PROSITE" id="PS50005">
    <property type="entry name" value="TPR"/>
    <property type="match status" value="1"/>
</dbReference>
<dbReference type="InterPro" id="IPR019734">
    <property type="entry name" value="TPR_rpt"/>
</dbReference>
<accession>A0A255YQI5</accession>
<dbReference type="InterPro" id="IPR052943">
    <property type="entry name" value="TMTC_O-mannosyl-trnsfr"/>
</dbReference>
<dbReference type="OrthoDB" id="9778733at2"/>
<dbReference type="SUPFAM" id="SSF53756">
    <property type="entry name" value="UDP-Glycosyltransferase/glycogen phosphorylase"/>
    <property type="match status" value="1"/>
</dbReference>
<gene>
    <name evidence="2" type="ORF">CHU95_20215</name>
</gene>
<dbReference type="SUPFAM" id="SSF48452">
    <property type="entry name" value="TPR-like"/>
    <property type="match status" value="2"/>
</dbReference>
<proteinExistence type="predicted"/>
<protein>
    <submittedName>
        <fullName evidence="2">Uncharacterized protein</fullName>
    </submittedName>
</protein>
<dbReference type="AlphaFoldDB" id="A0A255YQI5"/>
<dbReference type="Proteomes" id="UP000216998">
    <property type="component" value="Unassembled WGS sequence"/>
</dbReference>
<organism evidence="2 3">
    <name type="scientific">Niveispirillum lacus</name>
    <dbReference type="NCBI Taxonomy" id="1981099"/>
    <lineage>
        <taxon>Bacteria</taxon>
        <taxon>Pseudomonadati</taxon>
        <taxon>Pseudomonadota</taxon>
        <taxon>Alphaproteobacteria</taxon>
        <taxon>Rhodospirillales</taxon>
        <taxon>Azospirillaceae</taxon>
        <taxon>Niveispirillum</taxon>
    </lineage>
</organism>
<keyword evidence="3" id="KW-1185">Reference proteome</keyword>